<feature type="domain" description="Mediator complex subunit Med13 C-terminal" evidence="12">
    <location>
        <begin position="1274"/>
        <end position="1569"/>
    </location>
</feature>
<keyword evidence="5 10" id="KW-0805">Transcription regulation</keyword>
<evidence type="ECO:0000256" key="7">
    <source>
        <dbReference type="ARBA" id="ARBA00023163"/>
    </source>
</evidence>
<comment type="caution">
    <text evidence="14">The sequence shown here is derived from an EMBL/GenBank/DDBJ whole genome shotgun (WGS) entry which is preliminary data.</text>
</comment>
<evidence type="ECO:0000256" key="10">
    <source>
        <dbReference type="RuleBase" id="RU364134"/>
    </source>
</evidence>
<comment type="similarity">
    <text evidence="2 10">Belongs to the Mediator complex subunit 13 family.</text>
</comment>
<name>A0A8K0XTV5_9AGAR</name>
<feature type="region of interest" description="Disordered" evidence="11">
    <location>
        <begin position="405"/>
        <end position="462"/>
    </location>
</feature>
<keyword evidence="4 10" id="KW-0678">Repressor</keyword>
<dbReference type="EMBL" id="JAEVFJ010000003">
    <property type="protein sequence ID" value="KAH8106342.1"/>
    <property type="molecule type" value="Genomic_DNA"/>
</dbReference>
<dbReference type="InterPro" id="IPR009401">
    <property type="entry name" value="Med13_C"/>
</dbReference>
<feature type="compositionally biased region" description="Pro residues" evidence="11">
    <location>
        <begin position="428"/>
        <end position="439"/>
    </location>
</feature>
<evidence type="ECO:0000259" key="12">
    <source>
        <dbReference type="Pfam" id="PF06333"/>
    </source>
</evidence>
<organism evidence="14 15">
    <name type="scientific">Cristinia sonorae</name>
    <dbReference type="NCBI Taxonomy" id="1940300"/>
    <lineage>
        <taxon>Eukaryota</taxon>
        <taxon>Fungi</taxon>
        <taxon>Dikarya</taxon>
        <taxon>Basidiomycota</taxon>
        <taxon>Agaricomycotina</taxon>
        <taxon>Agaricomycetes</taxon>
        <taxon>Agaricomycetidae</taxon>
        <taxon>Agaricales</taxon>
        <taxon>Pleurotineae</taxon>
        <taxon>Stephanosporaceae</taxon>
        <taxon>Cristinia</taxon>
    </lineage>
</organism>
<dbReference type="Proteomes" id="UP000813824">
    <property type="component" value="Unassembled WGS sequence"/>
</dbReference>
<evidence type="ECO:0000313" key="14">
    <source>
        <dbReference type="EMBL" id="KAH8106342.1"/>
    </source>
</evidence>
<dbReference type="PANTHER" id="PTHR48249">
    <property type="entry name" value="MEDIATOR OF RNA POLYMERASE II TRANSCRIPTION SUBUNIT 13"/>
    <property type="match status" value="1"/>
</dbReference>
<dbReference type="InterPro" id="IPR051139">
    <property type="entry name" value="Mediator_complx_sub13"/>
</dbReference>
<evidence type="ECO:0000256" key="11">
    <source>
        <dbReference type="SAM" id="MobiDB-lite"/>
    </source>
</evidence>
<evidence type="ECO:0000259" key="13">
    <source>
        <dbReference type="Pfam" id="PF11597"/>
    </source>
</evidence>
<comment type="subcellular location">
    <subcellularLocation>
        <location evidence="1 10">Nucleus</location>
    </subcellularLocation>
</comment>
<sequence>MTSKHPYSAPDSTGLYSLSRFPPRFSLQSALLATIIPLPNHPRIAYAIWSPTSTATLPDSLTYIEQARKRIVQHNEDLPIPDSLLSSLHFSAGSISLYVFAVGSVDKPSAAQAALAQLSFVGLIRTGTSSFTPSELYPCSDVCASQSTPCHACLDGSGPSQRPTSARLLPRHPLRRPFVQFLDGVRKRLIEIITDAACNGHTTLAGMHPARLGTGFVFGAMTSPSEWRSGWNSYSNDHPLTYCELSIHLSQLSPSSSRLIIQPWLRVSHYFPLVPTLPIPPGTPVALLPHGVPAYFLSMYTGSTGTLTARFADAFLGLGAGYWRRQWSSRDSPSNNDPIYIIVWVAIPSKSDEEKGMVLVWPASLCVGFIAGSSCKHAQSHLENIPALPAHLQASPPLPETYVPLALSSSVDPPPEQDLGLSLSLRPSPAPTFSHPPSPSHRSKFLVSQPLPHPGLRRSPTPHALHAFRSLTLQYAPHDVEMVSGEVSGFVGTVARERERERERIRKERQSSSSMTVTINQETPTAPALSSPGVAEVSDIIRTAPASPEASVAIPSSEVQTKRRSGSLFSDDASNPDTPMQEESIELPHEPPEMYSAFVKEEPTPISLPKAPPSTEITNLDGFSAFDTGWPGSTDYGMEFQLNLDDALGTTDDLGMDDNFGVFTEDDFDFFNGPTLAAADTTITPVPSFAEDRLPTSVFSPSVSGGPPLNILTRTPVEDGLPTGLGPPSAHSQSSPWAAFHPNSDSLTPQTELVDADIDVPLKALSDRRPSTVPIVDHILPLPGLNPRYQSAFEAIPFGLTHRLSDGKYLLGKFALPSPPPEDEVEPFVPSHAILKSPTWKSSYSVATDPRIRMTRKLVGSKRKLATQGGRAPNLSPGRFQDRNEWIQNELPLADDTSESENEECWTVDDRVSPDPKPATPPPSYLPLGPTLLQTHFHYPFLQSFSAIASTQGPLMHNSTTTPAAISAPTPISPAAILGSSSEKTKSLEAAGQILLREAVENPVWAEAWRASTGARSSKLRVRDIWPVDIKRVAALLDTVPLASSSVSLETIIGVDSMGAANMLQMMDPPLLTVAKTGEVINVLPSALRFWEKLGLLPRNGTKDVVAFMVYDQTHNQNEQQVVELFERFSTIYSAKHYGKHQAGVIEDYSENGTVRIRFESFRKGLSTLISRLSSETPNIVIYILTPDYTLQLASPVLRQVLSAIKRINKTRHPSAPILFQFIPERLLAASSSPESPSLETFIDSVYDRVLRPVVCRISNRYASVPVDARAYQQTPAFTLAKPLHTEVKFTNQESVDILDVVDRFSVLHIGYQVTHQHKWLLATSTDQHGEAHDLKAWLIPEDDDIDSFIVNSVWSFTVAMARRANVEWHVVVAKRGAMSAHEMDVWRSHLESALQAPDALAMQVSLLCVEQNNPWYFLAQQGEGDAWIPGSARGSKGQGSIALDITTTSLAFHSGAPFPISLRTQPDAATDLLLPVDAKDRPSIDELGMLPIATSTLAHVPSQADYTAIAMLHLHFLYLTRSSHSTSTMTNDIIRQEVVKSYYDLGVLAQARWGKFGFHNLPLHFAALEVMITTLDEPDRSV</sequence>
<proteinExistence type="inferred from homology"/>
<feature type="region of interest" description="Disordered" evidence="11">
    <location>
        <begin position="548"/>
        <end position="584"/>
    </location>
</feature>
<dbReference type="PANTHER" id="PTHR48249:SF3">
    <property type="entry name" value="MEDIATOR OF RNA POLYMERASE II TRANSCRIPTION SUBUNIT 13"/>
    <property type="match status" value="1"/>
</dbReference>
<evidence type="ECO:0000256" key="1">
    <source>
        <dbReference type="ARBA" id="ARBA00004123"/>
    </source>
</evidence>
<dbReference type="GO" id="GO:0045944">
    <property type="term" value="P:positive regulation of transcription by RNA polymerase II"/>
    <property type="evidence" value="ECO:0007669"/>
    <property type="project" value="TreeGrafter"/>
</dbReference>
<dbReference type="InterPro" id="IPR021643">
    <property type="entry name" value="Mediator_Med13_N"/>
</dbReference>
<dbReference type="Pfam" id="PF06333">
    <property type="entry name" value="Med13_C"/>
    <property type="match status" value="1"/>
</dbReference>
<evidence type="ECO:0000256" key="3">
    <source>
        <dbReference type="ARBA" id="ARBA00019618"/>
    </source>
</evidence>
<protein>
    <recommendedName>
        <fullName evidence="3 10">Mediator of RNA polymerase II transcription subunit 13</fullName>
    </recommendedName>
    <alternativeName>
        <fullName evidence="9 10">Mediator complex subunit 13</fullName>
    </alternativeName>
</protein>
<evidence type="ECO:0000256" key="5">
    <source>
        <dbReference type="ARBA" id="ARBA00023015"/>
    </source>
</evidence>
<evidence type="ECO:0000256" key="8">
    <source>
        <dbReference type="ARBA" id="ARBA00023242"/>
    </source>
</evidence>
<keyword evidence="8 10" id="KW-0539">Nucleus</keyword>
<evidence type="ECO:0000256" key="4">
    <source>
        <dbReference type="ARBA" id="ARBA00022491"/>
    </source>
</evidence>
<comment type="function">
    <text evidence="10">Component of the SRB8-11 complex. The SRB8-11 complex is a regulatory module of the Mediator complex which is itself involved in regulation of basal and activated RNA polymerase II-dependent transcription. The SRB8-11 complex may be involved in the transcriptional repression of a subset of genes regulated by Mediator. It may inhibit the association of the Mediator complex with RNA polymerase II to form the holoenzyme complex.</text>
</comment>
<keyword evidence="15" id="KW-1185">Reference proteome</keyword>
<dbReference type="Pfam" id="PF11597">
    <property type="entry name" value="Med13_N"/>
    <property type="match status" value="1"/>
</dbReference>
<feature type="domain" description="Mediator complex subunit Med13 N-terminal" evidence="13">
    <location>
        <begin position="29"/>
        <end position="366"/>
    </location>
</feature>
<keyword evidence="6 10" id="KW-0010">Activator</keyword>
<gene>
    <name evidence="14" type="ORF">BXZ70DRAFT_919183</name>
</gene>
<evidence type="ECO:0000256" key="9">
    <source>
        <dbReference type="ARBA" id="ARBA00032008"/>
    </source>
</evidence>
<evidence type="ECO:0000256" key="2">
    <source>
        <dbReference type="ARBA" id="ARBA00009354"/>
    </source>
</evidence>
<keyword evidence="7 10" id="KW-0804">Transcription</keyword>
<evidence type="ECO:0000313" key="15">
    <source>
        <dbReference type="Proteomes" id="UP000813824"/>
    </source>
</evidence>
<feature type="non-terminal residue" evidence="14">
    <location>
        <position position="1"/>
    </location>
</feature>
<evidence type="ECO:0000256" key="6">
    <source>
        <dbReference type="ARBA" id="ARBA00023159"/>
    </source>
</evidence>
<comment type="subunit">
    <text evidence="10">Component of the SRB8-11 complex, which itself associates with the Mediator complex.</text>
</comment>
<reference evidence="14" key="1">
    <citation type="journal article" date="2021" name="New Phytol.">
        <title>Evolutionary innovations through gain and loss of genes in the ectomycorrhizal Boletales.</title>
        <authorList>
            <person name="Wu G."/>
            <person name="Miyauchi S."/>
            <person name="Morin E."/>
            <person name="Kuo A."/>
            <person name="Drula E."/>
            <person name="Varga T."/>
            <person name="Kohler A."/>
            <person name="Feng B."/>
            <person name="Cao Y."/>
            <person name="Lipzen A."/>
            <person name="Daum C."/>
            <person name="Hundley H."/>
            <person name="Pangilinan J."/>
            <person name="Johnson J."/>
            <person name="Barry K."/>
            <person name="LaButti K."/>
            <person name="Ng V."/>
            <person name="Ahrendt S."/>
            <person name="Min B."/>
            <person name="Choi I.G."/>
            <person name="Park H."/>
            <person name="Plett J.M."/>
            <person name="Magnuson J."/>
            <person name="Spatafora J.W."/>
            <person name="Nagy L.G."/>
            <person name="Henrissat B."/>
            <person name="Grigoriev I.V."/>
            <person name="Yang Z.L."/>
            <person name="Xu J."/>
            <person name="Martin F.M."/>
        </authorList>
    </citation>
    <scope>NUCLEOTIDE SEQUENCE</scope>
    <source>
        <strain evidence="14">KKN 215</strain>
    </source>
</reference>
<dbReference type="OrthoDB" id="103819at2759"/>
<dbReference type="GO" id="GO:0003713">
    <property type="term" value="F:transcription coactivator activity"/>
    <property type="evidence" value="ECO:0007669"/>
    <property type="project" value="TreeGrafter"/>
</dbReference>
<dbReference type="GO" id="GO:0016592">
    <property type="term" value="C:mediator complex"/>
    <property type="evidence" value="ECO:0007669"/>
    <property type="project" value="InterPro"/>
</dbReference>
<accession>A0A8K0XTV5</accession>